<dbReference type="InterPro" id="IPR007049">
    <property type="entry name" value="Carb-sel_porin_OprB"/>
</dbReference>
<keyword evidence="4" id="KW-1185">Reference proteome</keyword>
<dbReference type="InterPro" id="IPR052932">
    <property type="entry name" value="OprB_Porin"/>
</dbReference>
<evidence type="ECO:0000256" key="1">
    <source>
        <dbReference type="ARBA" id="ARBA00008769"/>
    </source>
</evidence>
<dbReference type="InParanoid" id="A0A1B1AN34"/>
<comment type="similarity">
    <text evidence="1 2">Belongs to the OprB family.</text>
</comment>
<name>A0A1B1AN34_9PROT</name>
<dbReference type="EMBL" id="CP013244">
    <property type="protein sequence ID" value="ANP47977.1"/>
    <property type="molecule type" value="Genomic_DNA"/>
</dbReference>
<dbReference type="AlphaFoldDB" id="A0A1B1AN34"/>
<dbReference type="Gene3D" id="2.40.160.180">
    <property type="entry name" value="Carbohydrate-selective porin OprB"/>
    <property type="match status" value="1"/>
</dbReference>
<evidence type="ECO:0000313" key="4">
    <source>
        <dbReference type="Proteomes" id="UP000092498"/>
    </source>
</evidence>
<protein>
    <submittedName>
        <fullName evidence="3">Uncharacterized protein</fullName>
    </submittedName>
</protein>
<dbReference type="GO" id="GO:0016020">
    <property type="term" value="C:membrane"/>
    <property type="evidence" value="ECO:0007669"/>
    <property type="project" value="InterPro"/>
</dbReference>
<sequence length="357" mass="38126">MEAAFEYTLDVVAPVAGARRDAYVLDNLDVSLRFDMARLTGWQDTTIFVHALNNSGDAPNDEIATLQGVDNIEVARQSARLYELWIERGFGPLSLRAGLYDLNSEFYSNESAALLIAPAFGIGSELAATGANGPSIFPSTALAVRAAFELSAQSQIKLAVLNAAAGVLGDPGGVDTSFDAGALIIGEWSWLGSTHINLGAWAYSDRQDDIRDLNLAGDPQRRRAYGAYITLERLLIGEAGAPRALSGFLRVGASEGDTTPFDGGWQAGLVVQEVWDNRPASVISIGVNQGYLSAKYQANERDLGALSADAESALEVTYADTIGHLTIQPDIQFIHQPGGARDRDDVVVTTLRFSAAF</sequence>
<accession>A0A1B1AN34</accession>
<organism evidence="3 4">
    <name type="scientific">Candidatus Viadribacter manganicus</name>
    <dbReference type="NCBI Taxonomy" id="1759059"/>
    <lineage>
        <taxon>Bacteria</taxon>
        <taxon>Pseudomonadati</taxon>
        <taxon>Pseudomonadota</taxon>
        <taxon>Alphaproteobacteria</taxon>
        <taxon>Hyphomonadales</taxon>
        <taxon>Hyphomonadaceae</taxon>
        <taxon>Candidatus Viadribacter</taxon>
    </lineage>
</organism>
<evidence type="ECO:0000256" key="2">
    <source>
        <dbReference type="RuleBase" id="RU363072"/>
    </source>
</evidence>
<dbReference type="KEGG" id="cbot:ATE48_06975"/>
<evidence type="ECO:0000313" key="3">
    <source>
        <dbReference type="EMBL" id="ANP47977.1"/>
    </source>
</evidence>
<dbReference type="Pfam" id="PF04966">
    <property type="entry name" value="OprB"/>
    <property type="match status" value="1"/>
</dbReference>
<dbReference type="GO" id="GO:0015288">
    <property type="term" value="F:porin activity"/>
    <property type="evidence" value="ECO:0007669"/>
    <property type="project" value="InterPro"/>
</dbReference>
<dbReference type="PANTHER" id="PTHR37944">
    <property type="entry name" value="PORIN B"/>
    <property type="match status" value="1"/>
</dbReference>
<dbReference type="InterPro" id="IPR038673">
    <property type="entry name" value="OprB_sf"/>
</dbReference>
<dbReference type="STRING" id="1759059.ATE48_06975"/>
<reference evidence="3 4" key="1">
    <citation type="submission" date="2015-11" db="EMBL/GenBank/DDBJ databases">
        <title>Whole-Genome Sequence of Candidatus Oderbacter manganicum from the National Park Lower Oder Valley, Germany.</title>
        <authorList>
            <person name="Braun B."/>
            <person name="Liere K."/>
            <person name="Szewzyk U."/>
        </authorList>
    </citation>
    <scope>NUCLEOTIDE SEQUENCE [LARGE SCALE GENOMIC DNA]</scope>
    <source>
        <strain evidence="3 4">OTSz_A_272</strain>
    </source>
</reference>
<dbReference type="Proteomes" id="UP000092498">
    <property type="component" value="Chromosome"/>
</dbReference>
<dbReference type="PANTHER" id="PTHR37944:SF1">
    <property type="entry name" value="PORIN B"/>
    <property type="match status" value="1"/>
</dbReference>
<dbReference type="GO" id="GO:0008643">
    <property type="term" value="P:carbohydrate transport"/>
    <property type="evidence" value="ECO:0007669"/>
    <property type="project" value="InterPro"/>
</dbReference>
<gene>
    <name evidence="3" type="ORF">ATE48_06975</name>
</gene>
<proteinExistence type="inferred from homology"/>